<dbReference type="SUPFAM" id="SSF46894">
    <property type="entry name" value="C-terminal effector domain of the bipartite response regulators"/>
    <property type="match status" value="1"/>
</dbReference>
<dbReference type="SMART" id="SM00421">
    <property type="entry name" value="HTH_LUXR"/>
    <property type="match status" value="1"/>
</dbReference>
<sequence length="240" mass="27220">MPMQNIPLESLYAQLPGYWGCKSLDSQFVYVNPAYARLMGFINTDECIGLYDFDMPGSTAKFAQEFRQQDRYVIENNCTIKVLDIHPYPDGNWHTHIFTKTPWLNEDGTIKGTIFYGQDLTDTAILEVGHWVCRATGLNRDSKAALPQNSIQLPVEKLTSRESEVLFLLLYGKKPTYIAAAMNISIKTFESYVMRLRHKFKAHSKAQLIDIALDTGYGSRIPETLLKTQISVVLNNENAA</sequence>
<dbReference type="SUPFAM" id="SSF55785">
    <property type="entry name" value="PYP-like sensor domain (PAS domain)"/>
    <property type="match status" value="1"/>
</dbReference>
<dbReference type="InterPro" id="IPR000792">
    <property type="entry name" value="Tscrpt_reg_LuxR_C"/>
</dbReference>
<evidence type="ECO:0000256" key="3">
    <source>
        <dbReference type="ARBA" id="ARBA00023163"/>
    </source>
</evidence>
<name>A0A3A6QGU5_9VIBR</name>
<dbReference type="PRINTS" id="PR00038">
    <property type="entry name" value="HTHLUXR"/>
</dbReference>
<gene>
    <name evidence="5" type="ORF">DZ860_14805</name>
</gene>
<evidence type="ECO:0000259" key="4">
    <source>
        <dbReference type="PROSITE" id="PS50043"/>
    </source>
</evidence>
<dbReference type="RefSeq" id="WP_120032610.1">
    <property type="nucleotide sequence ID" value="NZ_QVMU01000014.1"/>
</dbReference>
<dbReference type="AlphaFoldDB" id="A0A3A6QGU5"/>
<dbReference type="GO" id="GO:0003677">
    <property type="term" value="F:DNA binding"/>
    <property type="evidence" value="ECO:0007669"/>
    <property type="project" value="UniProtKB-KW"/>
</dbReference>
<dbReference type="GO" id="GO:0006355">
    <property type="term" value="P:regulation of DNA-templated transcription"/>
    <property type="evidence" value="ECO:0007669"/>
    <property type="project" value="InterPro"/>
</dbReference>
<dbReference type="CDD" id="cd00130">
    <property type="entry name" value="PAS"/>
    <property type="match status" value="1"/>
</dbReference>
<dbReference type="InterPro" id="IPR000014">
    <property type="entry name" value="PAS"/>
</dbReference>
<dbReference type="OrthoDB" id="9016132at2"/>
<protein>
    <submittedName>
        <fullName evidence="5">Helix-turn-helix transcriptional regulator</fullName>
    </submittedName>
</protein>
<dbReference type="PANTHER" id="PTHR44688:SF16">
    <property type="entry name" value="DNA-BINDING TRANSCRIPTIONAL ACTIVATOR DEVR_DOSR"/>
    <property type="match status" value="1"/>
</dbReference>
<dbReference type="PROSITE" id="PS50043">
    <property type="entry name" value="HTH_LUXR_2"/>
    <property type="match status" value="1"/>
</dbReference>
<dbReference type="EMBL" id="QVMU01000014">
    <property type="protein sequence ID" value="RJX69745.1"/>
    <property type="molecule type" value="Genomic_DNA"/>
</dbReference>
<dbReference type="InterPro" id="IPR013656">
    <property type="entry name" value="PAS_4"/>
</dbReference>
<keyword evidence="6" id="KW-1185">Reference proteome</keyword>
<comment type="caution">
    <text evidence="5">The sequence shown here is derived from an EMBL/GenBank/DDBJ whole genome shotgun (WGS) entry which is preliminary data.</text>
</comment>
<proteinExistence type="predicted"/>
<dbReference type="Pfam" id="PF00196">
    <property type="entry name" value="GerE"/>
    <property type="match status" value="1"/>
</dbReference>
<keyword evidence="2" id="KW-0238">DNA-binding</keyword>
<dbReference type="InterPro" id="IPR036388">
    <property type="entry name" value="WH-like_DNA-bd_sf"/>
</dbReference>
<evidence type="ECO:0000256" key="1">
    <source>
        <dbReference type="ARBA" id="ARBA00023015"/>
    </source>
</evidence>
<dbReference type="Gene3D" id="3.30.450.20">
    <property type="entry name" value="PAS domain"/>
    <property type="match status" value="1"/>
</dbReference>
<evidence type="ECO:0000256" key="2">
    <source>
        <dbReference type="ARBA" id="ARBA00023125"/>
    </source>
</evidence>
<evidence type="ECO:0000313" key="6">
    <source>
        <dbReference type="Proteomes" id="UP000273252"/>
    </source>
</evidence>
<dbReference type="PANTHER" id="PTHR44688">
    <property type="entry name" value="DNA-BINDING TRANSCRIPTIONAL ACTIVATOR DEVR_DOSR"/>
    <property type="match status" value="1"/>
</dbReference>
<feature type="domain" description="HTH luxR-type" evidence="4">
    <location>
        <begin position="151"/>
        <end position="216"/>
    </location>
</feature>
<organism evidence="5 6">
    <name type="scientific">Vibrio sinensis</name>
    <dbReference type="NCBI Taxonomy" id="2302434"/>
    <lineage>
        <taxon>Bacteria</taxon>
        <taxon>Pseudomonadati</taxon>
        <taxon>Pseudomonadota</taxon>
        <taxon>Gammaproteobacteria</taxon>
        <taxon>Vibrionales</taxon>
        <taxon>Vibrionaceae</taxon>
        <taxon>Vibrio</taxon>
    </lineage>
</organism>
<dbReference type="Gene3D" id="1.10.10.10">
    <property type="entry name" value="Winged helix-like DNA-binding domain superfamily/Winged helix DNA-binding domain"/>
    <property type="match status" value="1"/>
</dbReference>
<dbReference type="InterPro" id="IPR016032">
    <property type="entry name" value="Sig_transdc_resp-reg_C-effctor"/>
</dbReference>
<evidence type="ECO:0000313" key="5">
    <source>
        <dbReference type="EMBL" id="RJX69745.1"/>
    </source>
</evidence>
<reference evidence="5 6" key="1">
    <citation type="submission" date="2018-08" db="EMBL/GenBank/DDBJ databases">
        <title>Vibrio isolated from the Eastern China Marginal Seas.</title>
        <authorList>
            <person name="Li Y."/>
        </authorList>
    </citation>
    <scope>NUCLEOTIDE SEQUENCE [LARGE SCALE GENOMIC DNA]</scope>
    <source>
        <strain evidence="5 6">BEI233</strain>
    </source>
</reference>
<keyword evidence="3" id="KW-0804">Transcription</keyword>
<accession>A0A3A6QGU5</accession>
<dbReference type="Proteomes" id="UP000273252">
    <property type="component" value="Unassembled WGS sequence"/>
</dbReference>
<keyword evidence="1" id="KW-0805">Transcription regulation</keyword>
<dbReference type="CDD" id="cd06170">
    <property type="entry name" value="LuxR_C_like"/>
    <property type="match status" value="1"/>
</dbReference>
<dbReference type="InterPro" id="IPR035965">
    <property type="entry name" value="PAS-like_dom_sf"/>
</dbReference>
<dbReference type="Pfam" id="PF08448">
    <property type="entry name" value="PAS_4"/>
    <property type="match status" value="1"/>
</dbReference>